<feature type="region of interest" description="Disordered" evidence="13">
    <location>
        <begin position="317"/>
        <end position="341"/>
    </location>
</feature>
<evidence type="ECO:0000256" key="5">
    <source>
        <dbReference type="ARBA" id="ARBA00022723"/>
    </source>
</evidence>
<keyword evidence="5" id="KW-0479">Metal-binding</keyword>
<comment type="similarity">
    <text evidence="3 12">Belongs to the peptidase M14 family.</text>
</comment>
<organism evidence="16 17">
    <name type="scientific">Marasmius crinis-equi</name>
    <dbReference type="NCBI Taxonomy" id="585013"/>
    <lineage>
        <taxon>Eukaryota</taxon>
        <taxon>Fungi</taxon>
        <taxon>Dikarya</taxon>
        <taxon>Basidiomycota</taxon>
        <taxon>Agaricomycotina</taxon>
        <taxon>Agaricomycetes</taxon>
        <taxon>Agaricomycetidae</taxon>
        <taxon>Agaricales</taxon>
        <taxon>Marasmiineae</taxon>
        <taxon>Marasmiaceae</taxon>
        <taxon>Marasmius</taxon>
    </lineage>
</organism>
<evidence type="ECO:0000256" key="6">
    <source>
        <dbReference type="ARBA" id="ARBA00022729"/>
    </source>
</evidence>
<proteinExistence type="inferred from homology"/>
<feature type="region of interest" description="Disordered" evidence="13">
    <location>
        <begin position="166"/>
        <end position="205"/>
    </location>
</feature>
<evidence type="ECO:0000256" key="13">
    <source>
        <dbReference type="SAM" id="MobiDB-lite"/>
    </source>
</evidence>
<keyword evidence="7" id="KW-0862">Zinc</keyword>
<evidence type="ECO:0000256" key="1">
    <source>
        <dbReference type="ARBA" id="ARBA00001947"/>
    </source>
</evidence>
<comment type="subcellular location">
    <subcellularLocation>
        <location evidence="2">Secreted</location>
    </subcellularLocation>
</comment>
<dbReference type="PROSITE" id="PS52035">
    <property type="entry name" value="PEPTIDASE_M14"/>
    <property type="match status" value="1"/>
</dbReference>
<protein>
    <recommendedName>
        <fullName evidence="10">Inactive metallocarboxypeptidase ECM14</fullName>
    </recommendedName>
    <alternativeName>
        <fullName evidence="11">Inactive metallocarboxypeptidase ecm14</fullName>
    </alternativeName>
</protein>
<dbReference type="SMART" id="SM00631">
    <property type="entry name" value="Zn_pept"/>
    <property type="match status" value="1"/>
</dbReference>
<dbReference type="Gene3D" id="3.40.50.1820">
    <property type="entry name" value="alpha/beta hydrolase"/>
    <property type="match status" value="1"/>
</dbReference>
<keyword evidence="6 14" id="KW-0732">Signal</keyword>
<dbReference type="InterPro" id="IPR022742">
    <property type="entry name" value="Hydrolase_4"/>
</dbReference>
<comment type="caution">
    <text evidence="16">The sequence shown here is derived from an EMBL/GenBank/DDBJ whole genome shotgun (WGS) entry which is preliminary data.</text>
</comment>
<dbReference type="CDD" id="cd03860">
    <property type="entry name" value="M14_CP_A-B_like"/>
    <property type="match status" value="1"/>
</dbReference>
<feature type="domain" description="Peptidase M14" evidence="15">
    <location>
        <begin position="125"/>
        <end position="488"/>
    </location>
</feature>
<evidence type="ECO:0000256" key="14">
    <source>
        <dbReference type="SAM" id="SignalP"/>
    </source>
</evidence>
<evidence type="ECO:0000256" key="11">
    <source>
        <dbReference type="ARBA" id="ARBA00026213"/>
    </source>
</evidence>
<dbReference type="EMBL" id="JBAHYK010001657">
    <property type="protein sequence ID" value="KAL0567158.1"/>
    <property type="molecule type" value="Genomic_DNA"/>
</dbReference>
<dbReference type="Gene3D" id="3.40.630.10">
    <property type="entry name" value="Zn peptidases"/>
    <property type="match status" value="1"/>
</dbReference>
<evidence type="ECO:0000313" key="17">
    <source>
        <dbReference type="Proteomes" id="UP001465976"/>
    </source>
</evidence>
<comment type="caution">
    <text evidence="12">Lacks conserved residue(s) required for the propagation of feature annotation.</text>
</comment>
<dbReference type="PANTHER" id="PTHR11705:SF147">
    <property type="entry name" value="INACTIVE METALLOCARBOXYPEPTIDASE ECM14"/>
    <property type="match status" value="1"/>
</dbReference>
<comment type="function">
    <text evidence="9">Inactive carboxypeptidase that may play a role in cell wall organization and biogenesis.</text>
</comment>
<evidence type="ECO:0000256" key="2">
    <source>
        <dbReference type="ARBA" id="ARBA00004613"/>
    </source>
</evidence>
<dbReference type="InterPro" id="IPR000834">
    <property type="entry name" value="Peptidase_M14"/>
</dbReference>
<evidence type="ECO:0000259" key="15">
    <source>
        <dbReference type="PROSITE" id="PS52035"/>
    </source>
</evidence>
<evidence type="ECO:0000256" key="12">
    <source>
        <dbReference type="PROSITE-ProRule" id="PRU01379"/>
    </source>
</evidence>
<keyword evidence="4" id="KW-0964">Secreted</keyword>
<feature type="region of interest" description="Disordered" evidence="13">
    <location>
        <begin position="551"/>
        <end position="570"/>
    </location>
</feature>
<feature type="compositionally biased region" description="Basic and acidic residues" evidence="13">
    <location>
        <begin position="189"/>
        <end position="205"/>
    </location>
</feature>
<reference evidence="16 17" key="1">
    <citation type="submission" date="2024-02" db="EMBL/GenBank/DDBJ databases">
        <title>A draft genome for the cacao thread blight pathogen Marasmius crinis-equi.</title>
        <authorList>
            <person name="Cohen S.P."/>
            <person name="Baruah I.K."/>
            <person name="Amoako-Attah I."/>
            <person name="Bukari Y."/>
            <person name="Meinhardt L.W."/>
            <person name="Bailey B.A."/>
        </authorList>
    </citation>
    <scope>NUCLEOTIDE SEQUENCE [LARGE SCALE GENOMIC DNA]</scope>
    <source>
        <strain evidence="16 17">GH-76</strain>
    </source>
</reference>
<evidence type="ECO:0000256" key="4">
    <source>
        <dbReference type="ARBA" id="ARBA00022525"/>
    </source>
</evidence>
<evidence type="ECO:0000256" key="3">
    <source>
        <dbReference type="ARBA" id="ARBA00005988"/>
    </source>
</evidence>
<dbReference type="SUPFAM" id="SSF53187">
    <property type="entry name" value="Zn-dependent exopeptidases"/>
    <property type="match status" value="1"/>
</dbReference>
<dbReference type="SUPFAM" id="SSF53474">
    <property type="entry name" value="alpha/beta-Hydrolases"/>
    <property type="match status" value="1"/>
</dbReference>
<dbReference type="PANTHER" id="PTHR11705">
    <property type="entry name" value="PROTEASE FAMILY M14 CARBOXYPEPTIDASE A,B"/>
    <property type="match status" value="1"/>
</dbReference>
<evidence type="ECO:0000256" key="8">
    <source>
        <dbReference type="ARBA" id="ARBA00023157"/>
    </source>
</evidence>
<evidence type="ECO:0000256" key="10">
    <source>
        <dbReference type="ARBA" id="ARBA00026187"/>
    </source>
</evidence>
<gene>
    <name evidence="16" type="ORF">V5O48_014833</name>
</gene>
<dbReference type="InterPro" id="IPR029058">
    <property type="entry name" value="AB_hydrolase_fold"/>
</dbReference>
<dbReference type="Pfam" id="PF12146">
    <property type="entry name" value="Hydrolase_4"/>
    <property type="match status" value="1"/>
</dbReference>
<feature type="compositionally biased region" description="Polar residues" evidence="13">
    <location>
        <begin position="317"/>
        <end position="328"/>
    </location>
</feature>
<accession>A0ABR3EW95</accession>
<name>A0ABR3EW95_9AGAR</name>
<evidence type="ECO:0000313" key="16">
    <source>
        <dbReference type="EMBL" id="KAL0567158.1"/>
    </source>
</evidence>
<comment type="cofactor">
    <cofactor evidence="1">
        <name>Zn(2+)</name>
        <dbReference type="ChEBI" id="CHEBI:29105"/>
    </cofactor>
</comment>
<keyword evidence="8" id="KW-1015">Disulfide bond</keyword>
<evidence type="ECO:0000256" key="9">
    <source>
        <dbReference type="ARBA" id="ARBA00025210"/>
    </source>
</evidence>
<dbReference type="Pfam" id="PF00246">
    <property type="entry name" value="Peptidase_M14"/>
    <property type="match status" value="1"/>
</dbReference>
<evidence type="ECO:0000256" key="7">
    <source>
        <dbReference type="ARBA" id="ARBA00022833"/>
    </source>
</evidence>
<feature type="signal peptide" evidence="14">
    <location>
        <begin position="1"/>
        <end position="20"/>
    </location>
</feature>
<sequence>MRAMRCLLFQLLSISAFVYGQQRPFLSPVRETAGTIHKFDLTHLTHDILALAEIHDLDIWHVSASQAHIFIPANEQAGFGGLPKVLQEIPHEITSIPVPLSPLSLSTSPGSWNVSSLANTTYHSSYHPLYEIDLFIRQLAEVFPSTVELVELGHSATGREMMGVKISSNSTKRSTRMEEARVMEGAGEVEGRKPPKRDRPGKERELDPEKKLGFVIIGPQHAREWVATSTALYLAHALAVNTSETQSLASLLDIYDFYVVPSPNPDGYTFTWEGDRFWYKNRQMMGPKGKCIGLDMNRNWGYKWKPWSVGEGEGFFQSNDSVSDNSPESQKKKKPKRPPADPCSHWYPGHRAFEAPEVNNIANWVGTLPNLVGLLELRAYGQMLSTPFSYSCNRWPADLEDQTEAALGAVSSLKNVHGTDFQTGQLCAQLYTAPGNMIDWMYKRLGIKYSYVAHLRDTGTYGFSLPSEMIRPVGEETSAMLSMPGLSRVLAKLAVHGQLLLIYPAAFETREERLTNYEFPSDLPYEDVEITTSDRVQLKCILLRAEKRSRTSVESSKSSRARRQAPRPGPRATVIMFHGNGYHIWHHAYSGAKFVELGCDVLLVSYRGYGHSEGTPSEKGIQRDSQAGLDYVLSHPELKKRPIIVHGHSLGGAVSIDLAHRNPDKIHGLIVENTFLSIPAVAKDLPGIRHLTFAIHQTWESQRRIACIPRSIPILMFSGSKDEVVPAAQMQKLWEISRSRQREVKGKRTSVFSLGSRFWKKQVEENGDAAEEDDNVALDVYKTIPEGTHADTWIMPGYWDTVDEFLTKLTKLEAQD</sequence>
<keyword evidence="17" id="KW-1185">Reference proteome</keyword>
<dbReference type="Proteomes" id="UP001465976">
    <property type="component" value="Unassembled WGS sequence"/>
</dbReference>
<feature type="chain" id="PRO_5047054365" description="Inactive metallocarboxypeptidase ECM14" evidence="14">
    <location>
        <begin position="21"/>
        <end position="816"/>
    </location>
</feature>